<proteinExistence type="predicted"/>
<dbReference type="Proteomes" id="UP000503297">
    <property type="component" value="Chromosome"/>
</dbReference>
<dbReference type="AlphaFoldDB" id="A0A6M8J2I9"/>
<dbReference type="Pfam" id="PF12669">
    <property type="entry name" value="FeoB_associated"/>
    <property type="match status" value="1"/>
</dbReference>
<evidence type="ECO:0000313" key="2">
    <source>
        <dbReference type="Proteomes" id="UP000503297"/>
    </source>
</evidence>
<reference evidence="2" key="1">
    <citation type="submission" date="2020-05" db="EMBL/GenBank/DDBJ databases">
        <title>Novel species in genus Nocardioides.</title>
        <authorList>
            <person name="Zhang G."/>
        </authorList>
    </citation>
    <scope>NUCLEOTIDE SEQUENCE [LARGE SCALE GENOMIC DNA]</scope>
    <source>
        <strain evidence="2">zg-1050</strain>
    </source>
</reference>
<dbReference type="KEGG" id="bwa:HLV38_03870"/>
<accession>A0A6M8J2I9</accession>
<keyword evidence="2" id="KW-1185">Reference proteome</keyword>
<organism evidence="1 2">
    <name type="scientific">Berryella wangjianweii</name>
    <dbReference type="NCBI Taxonomy" id="2734634"/>
    <lineage>
        <taxon>Bacteria</taxon>
        <taxon>Bacillati</taxon>
        <taxon>Actinomycetota</taxon>
        <taxon>Coriobacteriia</taxon>
        <taxon>Eggerthellales</taxon>
        <taxon>Eggerthellaceae</taxon>
        <taxon>Berryella</taxon>
    </lineage>
</organism>
<evidence type="ECO:0000313" key="1">
    <source>
        <dbReference type="EMBL" id="QKF07351.1"/>
    </source>
</evidence>
<name>A0A6M8J2I9_9ACTN</name>
<sequence length="68" mass="7027">MAELTMTPGTVLVLAILAAWAFLALRRVDRKGYCESGSCSGSCGCAAGCRSVDRMIADMDAAVAKAGR</sequence>
<protein>
    <submittedName>
        <fullName evidence="1">FeoB-associated Cys-rich membrane protein</fullName>
    </submittedName>
</protein>
<dbReference type="RefSeq" id="WP_172163642.1">
    <property type="nucleotide sequence ID" value="NZ_CP053716.1"/>
</dbReference>
<dbReference type="EMBL" id="CP053716">
    <property type="protein sequence ID" value="QKF07351.1"/>
    <property type="molecule type" value="Genomic_DNA"/>
</dbReference>
<gene>
    <name evidence="1" type="ORF">HLV38_03870</name>
</gene>